<gene>
    <name evidence="3" type="ORF">AAF712_008109</name>
</gene>
<proteinExistence type="predicted"/>
<evidence type="ECO:0000313" key="3">
    <source>
        <dbReference type="EMBL" id="KAL0064983.1"/>
    </source>
</evidence>
<feature type="compositionally biased region" description="Basic and acidic residues" evidence="1">
    <location>
        <begin position="627"/>
        <end position="637"/>
    </location>
</feature>
<dbReference type="InterPro" id="IPR046522">
    <property type="entry name" value="DUF6699"/>
</dbReference>
<feature type="compositionally biased region" description="Polar residues" evidence="1">
    <location>
        <begin position="698"/>
        <end position="713"/>
    </location>
</feature>
<accession>A0ABR2ZW14</accession>
<feature type="compositionally biased region" description="Basic and acidic residues" evidence="1">
    <location>
        <begin position="762"/>
        <end position="796"/>
    </location>
</feature>
<evidence type="ECO:0000313" key="4">
    <source>
        <dbReference type="Proteomes" id="UP001437256"/>
    </source>
</evidence>
<dbReference type="EMBL" id="JBBXMP010000054">
    <property type="protein sequence ID" value="KAL0064983.1"/>
    <property type="molecule type" value="Genomic_DNA"/>
</dbReference>
<feature type="compositionally biased region" description="Basic residues" evidence="1">
    <location>
        <begin position="515"/>
        <end position="526"/>
    </location>
</feature>
<feature type="domain" description="DUF6699" evidence="2">
    <location>
        <begin position="902"/>
        <end position="1071"/>
    </location>
</feature>
<evidence type="ECO:0000259" key="2">
    <source>
        <dbReference type="Pfam" id="PF20415"/>
    </source>
</evidence>
<feature type="compositionally biased region" description="Basic and acidic residues" evidence="1">
    <location>
        <begin position="551"/>
        <end position="569"/>
    </location>
</feature>
<dbReference type="Pfam" id="PF20415">
    <property type="entry name" value="DUF6699"/>
    <property type="match status" value="1"/>
</dbReference>
<feature type="compositionally biased region" description="Polar residues" evidence="1">
    <location>
        <begin position="528"/>
        <end position="539"/>
    </location>
</feature>
<evidence type="ECO:0000256" key="1">
    <source>
        <dbReference type="SAM" id="MobiDB-lite"/>
    </source>
</evidence>
<feature type="region of interest" description="Disordered" evidence="1">
    <location>
        <begin position="551"/>
        <end position="835"/>
    </location>
</feature>
<name>A0ABR2ZW14_9AGAR</name>
<organism evidence="3 4">
    <name type="scientific">Marasmius tenuissimus</name>
    <dbReference type="NCBI Taxonomy" id="585030"/>
    <lineage>
        <taxon>Eukaryota</taxon>
        <taxon>Fungi</taxon>
        <taxon>Dikarya</taxon>
        <taxon>Basidiomycota</taxon>
        <taxon>Agaricomycotina</taxon>
        <taxon>Agaricomycetes</taxon>
        <taxon>Agaricomycetidae</taxon>
        <taxon>Agaricales</taxon>
        <taxon>Marasmiineae</taxon>
        <taxon>Marasmiaceae</taxon>
        <taxon>Marasmius</taxon>
    </lineage>
</organism>
<feature type="compositionally biased region" description="Basic and acidic residues" evidence="1">
    <location>
        <begin position="686"/>
        <end position="695"/>
    </location>
</feature>
<dbReference type="Proteomes" id="UP001437256">
    <property type="component" value="Unassembled WGS sequence"/>
</dbReference>
<protein>
    <recommendedName>
        <fullName evidence="2">DUF6699 domain-containing protein</fullName>
    </recommendedName>
</protein>
<reference evidence="3 4" key="1">
    <citation type="submission" date="2024-05" db="EMBL/GenBank/DDBJ databases">
        <title>A draft genome resource for the thread blight pathogen Marasmius tenuissimus strain MS-2.</title>
        <authorList>
            <person name="Yulfo-Soto G.E."/>
            <person name="Baruah I.K."/>
            <person name="Amoako-Attah I."/>
            <person name="Bukari Y."/>
            <person name="Meinhardt L.W."/>
            <person name="Bailey B.A."/>
            <person name="Cohen S.P."/>
        </authorList>
    </citation>
    <scope>NUCLEOTIDE SEQUENCE [LARGE SCALE GENOMIC DNA]</scope>
    <source>
        <strain evidence="3 4">MS-2</strain>
    </source>
</reference>
<comment type="caution">
    <text evidence="3">The sequence shown here is derived from an EMBL/GenBank/DDBJ whole genome shotgun (WGS) entry which is preliminary data.</text>
</comment>
<feature type="compositionally biased region" description="Basic and acidic residues" evidence="1">
    <location>
        <begin position="807"/>
        <end position="818"/>
    </location>
</feature>
<keyword evidence="4" id="KW-1185">Reference proteome</keyword>
<feature type="region of interest" description="Disordered" evidence="1">
    <location>
        <begin position="510"/>
        <end position="539"/>
    </location>
</feature>
<feature type="compositionally biased region" description="Gly residues" evidence="1">
    <location>
        <begin position="820"/>
        <end position="832"/>
    </location>
</feature>
<feature type="compositionally biased region" description="Polar residues" evidence="1">
    <location>
        <begin position="574"/>
        <end position="596"/>
    </location>
</feature>
<sequence length="1094" mass="122688">MNAGQPNPALSFKALAISLKSRVAEVEKGWLEGKPFPKHLWQTYNRVICDGLVLFLANCPNGSRSARNTEFADLYDQFVAKFPGMTYACSRQNGFTYLARELLRSCSDCVEQLSAPISNLVLGHHPHLLEVYTSRCLAPIANWFDRIFPQQRERDHTVPIYMNIQPDNRHSPVPDSWSPLLRAPTGGIQFQRASDIPAVQQLDSQPIGFRQPFPRAPTHYGEYARNTDRLRHQPSRANRIPVVDITPATPPVQDLLDIFDSVTAGALANQFEHFEAAASTDEAVLADVLVAIDVVMNQLLGRLTPGWRQWYDHFVTSDYEFRGATFSIALLDRLQAQQRATERYRLWRGFWERMCPLVQTYQRANLAEPPSTGIVGSEDGFHRVRSRGREQSGIFNSTFRFDSAVTRSFRGLQALISENGSHLNGVITFFRITLDPISALAAFPRELRTYYNEFLGRLGISPEQDYRVFVEFFQRLEPYLEQDDEAALNPHPRGSSSQQIQASPIVRGEVTTPRHGTRGRGMHRGQSRAEQVQQPRQHAQNIWTPQLHAAHEPHNGHTHFDPTHFERSDFTPASGFTQTSGNQMRFSNIPSTSQARQPRISDILNFNDRPTPFQPAADFSSTSSELESLRDDSHDTRGPGPDADSIEPPIPRTREPFPVIPVPIPVSASSPQGVPGQQHRGSPIRRAAEAAEHRHQQNMRAQGNRSRGATSDTISRRGGNRNAILPHHVIPSTSVSAQCGGVHTGRRKTERSQNCTAAQNVADRDGSCEDERPPEEKRQDSRGHGPHPHSDGDTCRQARQRPGLEFGGREAHDGHDGDGEGGGSGGGGGRVGSEGIFVPSNDDYICYPPEPDLFPPVIDLPSQQLPVHFPMHPMNPSQPSFPAKIHPSLVHNPRGFTNPVGLRWDIIQDPYHASFRSRYGTILSVGLDDIALDVDPGRNVNVFPGRLPYKIWIEADPLYSSNPCLSWWMDLARWGPIIIQRQYKVTLRDILQGVHDYFYTQLSFADFQVCTGTQTGTEYSNMDRLVAARRQRGLRTELTSVVDAEDIHAFSNYRRSDVLGTYLTFHGMRVDVRRDGSWVLLMSLGPSGPQKYYD</sequence>